<comment type="caution">
    <text evidence="4">The sequence shown here is derived from an EMBL/GenBank/DDBJ whole genome shotgun (WGS) entry which is preliminary data.</text>
</comment>
<dbReference type="PROSITE" id="PS01124">
    <property type="entry name" value="HTH_ARAC_FAMILY_2"/>
    <property type="match status" value="1"/>
</dbReference>
<keyword evidence="1" id="KW-0805">Transcription regulation</keyword>
<dbReference type="PANTHER" id="PTHR11019:SF159">
    <property type="entry name" value="TRANSCRIPTIONAL REGULATOR-RELATED"/>
    <property type="match status" value="1"/>
</dbReference>
<dbReference type="PANTHER" id="PTHR11019">
    <property type="entry name" value="HTH-TYPE TRANSCRIPTIONAL REGULATOR NIMR"/>
    <property type="match status" value="1"/>
</dbReference>
<sequence length="319" mass="34942">MTDPGRDRVRELLDAVLADDNVSLSGMAAGAHSSEFHFSRQVSRFAGESPVAMRRRVMLERACWYLRQGSSVTEVAFDSGYDTVEGFSRAYSRAFGHPPSSAGADSSRGHWLPAPNGIHFHSPTGLYVEDCDGAGTSAGYGETAGNPVALMVRHDLDDVTALLDAATGLEAAEYERIRLPEHRISDWQGPDDSIAHVLAHLVADKVPWLAAIEGHDAPADIPTGLDALIALHQEVSGRWLALIREIDRHHAWADRVIDAICEPPESFLLSEIVAHVLTFAAHRRVLVRMMMRDAGVDLSPDHRDPDPIMWHRNRTGGLS</sequence>
<dbReference type="SMART" id="SM00342">
    <property type="entry name" value="HTH_ARAC"/>
    <property type="match status" value="1"/>
</dbReference>
<dbReference type="Proteomes" id="UP000563898">
    <property type="component" value="Unassembled WGS sequence"/>
</dbReference>
<evidence type="ECO:0000256" key="1">
    <source>
        <dbReference type="ARBA" id="ARBA00023015"/>
    </source>
</evidence>
<reference evidence="4 5" key="1">
    <citation type="submission" date="2020-04" db="EMBL/GenBank/DDBJ databases">
        <title>MicrobeNet Type strains.</title>
        <authorList>
            <person name="Nicholson A.C."/>
        </authorList>
    </citation>
    <scope>NUCLEOTIDE SEQUENCE [LARGE SCALE GENOMIC DNA]</scope>
    <source>
        <strain evidence="4 5">ATCC BAA-14</strain>
    </source>
</reference>
<protein>
    <submittedName>
        <fullName evidence="4">AraC family transcriptional regulator</fullName>
    </submittedName>
</protein>
<dbReference type="InterPro" id="IPR034660">
    <property type="entry name" value="DinB/YfiT-like"/>
</dbReference>
<dbReference type="InterPro" id="IPR018060">
    <property type="entry name" value="HTH_AraC"/>
</dbReference>
<organism evidence="4 5">
    <name type="scientific">Gordonia polyisoprenivorans</name>
    <dbReference type="NCBI Taxonomy" id="84595"/>
    <lineage>
        <taxon>Bacteria</taxon>
        <taxon>Bacillati</taxon>
        <taxon>Actinomycetota</taxon>
        <taxon>Actinomycetes</taxon>
        <taxon>Mycobacteriales</taxon>
        <taxon>Gordoniaceae</taxon>
        <taxon>Gordonia</taxon>
    </lineage>
</organism>
<dbReference type="AlphaFoldDB" id="A0A846WR77"/>
<gene>
    <name evidence="4" type="ORF">HGA05_21550</name>
</gene>
<dbReference type="EMBL" id="JAAXPC010000015">
    <property type="protein sequence ID" value="NKY04158.1"/>
    <property type="molecule type" value="Genomic_DNA"/>
</dbReference>
<proteinExistence type="predicted"/>
<keyword evidence="2" id="KW-0804">Transcription</keyword>
<evidence type="ECO:0000259" key="3">
    <source>
        <dbReference type="PROSITE" id="PS01124"/>
    </source>
</evidence>
<dbReference type="RefSeq" id="WP_006368035.1">
    <property type="nucleotide sequence ID" value="NZ_CP073075.1"/>
</dbReference>
<dbReference type="SUPFAM" id="SSF46689">
    <property type="entry name" value="Homeodomain-like"/>
    <property type="match status" value="1"/>
</dbReference>
<dbReference type="GO" id="GO:0003700">
    <property type="term" value="F:DNA-binding transcription factor activity"/>
    <property type="evidence" value="ECO:0007669"/>
    <property type="project" value="InterPro"/>
</dbReference>
<dbReference type="InterPro" id="IPR009057">
    <property type="entry name" value="Homeodomain-like_sf"/>
</dbReference>
<evidence type="ECO:0000256" key="2">
    <source>
        <dbReference type="ARBA" id="ARBA00023163"/>
    </source>
</evidence>
<evidence type="ECO:0000313" key="5">
    <source>
        <dbReference type="Proteomes" id="UP000563898"/>
    </source>
</evidence>
<dbReference type="Gene3D" id="1.10.10.60">
    <property type="entry name" value="Homeodomain-like"/>
    <property type="match status" value="1"/>
</dbReference>
<name>A0A846WR77_9ACTN</name>
<dbReference type="Pfam" id="PF12833">
    <property type="entry name" value="HTH_18"/>
    <property type="match status" value="1"/>
</dbReference>
<dbReference type="Gene3D" id="1.20.120.450">
    <property type="entry name" value="dinb family like domain"/>
    <property type="match status" value="1"/>
</dbReference>
<dbReference type="GO" id="GO:0043565">
    <property type="term" value="F:sequence-specific DNA binding"/>
    <property type="evidence" value="ECO:0007669"/>
    <property type="project" value="InterPro"/>
</dbReference>
<feature type="domain" description="HTH araC/xylS-type" evidence="3">
    <location>
        <begin position="7"/>
        <end position="105"/>
    </location>
</feature>
<evidence type="ECO:0000313" key="4">
    <source>
        <dbReference type="EMBL" id="NKY04158.1"/>
    </source>
</evidence>
<accession>A0A846WR77</accession>